<comment type="caution">
    <text evidence="2">The sequence shown here is derived from an EMBL/GenBank/DDBJ whole genome shotgun (WGS) entry which is preliminary data.</text>
</comment>
<dbReference type="InterPro" id="IPR037401">
    <property type="entry name" value="SnoaL-like"/>
</dbReference>
<proteinExistence type="predicted"/>
<organism evidence="2 3">
    <name type="scientific">Polymorphobacter multimanifer</name>
    <dbReference type="NCBI Taxonomy" id="1070431"/>
    <lineage>
        <taxon>Bacteria</taxon>
        <taxon>Pseudomonadati</taxon>
        <taxon>Pseudomonadota</taxon>
        <taxon>Alphaproteobacteria</taxon>
        <taxon>Sphingomonadales</taxon>
        <taxon>Sphingosinicellaceae</taxon>
        <taxon>Polymorphobacter</taxon>
    </lineage>
</organism>
<evidence type="ECO:0000259" key="1">
    <source>
        <dbReference type="Pfam" id="PF12680"/>
    </source>
</evidence>
<evidence type="ECO:0000313" key="3">
    <source>
        <dbReference type="Proteomes" id="UP000538147"/>
    </source>
</evidence>
<dbReference type="Pfam" id="PF12680">
    <property type="entry name" value="SnoaL_2"/>
    <property type="match status" value="1"/>
</dbReference>
<feature type="domain" description="SnoaL-like" evidence="1">
    <location>
        <begin position="30"/>
        <end position="144"/>
    </location>
</feature>
<dbReference type="InterPro" id="IPR032710">
    <property type="entry name" value="NTF2-like_dom_sf"/>
</dbReference>
<reference evidence="2 3" key="1">
    <citation type="submission" date="2020-08" db="EMBL/GenBank/DDBJ databases">
        <title>Genomic Encyclopedia of Type Strains, Phase IV (KMG-IV): sequencing the most valuable type-strain genomes for metagenomic binning, comparative biology and taxonomic classification.</title>
        <authorList>
            <person name="Goeker M."/>
        </authorList>
    </citation>
    <scope>NUCLEOTIDE SEQUENCE [LARGE SCALE GENOMIC DNA]</scope>
    <source>
        <strain evidence="2 3">DSM 102189</strain>
    </source>
</reference>
<dbReference type="Gene3D" id="3.10.450.50">
    <property type="match status" value="1"/>
</dbReference>
<keyword evidence="3" id="KW-1185">Reference proteome</keyword>
<keyword evidence="2" id="KW-0413">Isomerase</keyword>
<dbReference type="AlphaFoldDB" id="A0A841LKM3"/>
<name>A0A841LKM3_9SPHN</name>
<sequence length="168" mass="17724">MLAATLAAAGLAQRVAAQPAAVPPALGQHVAAYSAAWGSRDPARIPALHTADTVFDLRVDGETPAVGRQAAQAQFARILRDNPGYASTVGKVGFGPDFVVIEYTIAMDPAVPFALGRFCYQPTGVAYTVPAIDVIRFREGLVSEKVTFLDTEVIRANSRDTVALKAGR</sequence>
<dbReference type="SUPFAM" id="SSF54427">
    <property type="entry name" value="NTF2-like"/>
    <property type="match status" value="1"/>
</dbReference>
<dbReference type="EMBL" id="JACIIV010000062">
    <property type="protein sequence ID" value="MBB6229528.1"/>
    <property type="molecule type" value="Genomic_DNA"/>
</dbReference>
<dbReference type="RefSeq" id="WP_184203282.1">
    <property type="nucleotide sequence ID" value="NZ_BMOX01000178.1"/>
</dbReference>
<dbReference type="GO" id="GO:0016853">
    <property type="term" value="F:isomerase activity"/>
    <property type="evidence" value="ECO:0007669"/>
    <property type="project" value="UniProtKB-KW"/>
</dbReference>
<protein>
    <submittedName>
        <fullName evidence="2">Ketosteroid isomerase-like protein</fullName>
    </submittedName>
</protein>
<accession>A0A841LKM3</accession>
<gene>
    <name evidence="2" type="ORF">FHS79_003731</name>
</gene>
<evidence type="ECO:0000313" key="2">
    <source>
        <dbReference type="EMBL" id="MBB6229528.1"/>
    </source>
</evidence>
<dbReference type="Proteomes" id="UP000538147">
    <property type="component" value="Unassembled WGS sequence"/>
</dbReference>